<name>A0ACB8SPH4_9AGAM</name>
<organism evidence="1 2">
    <name type="scientific">Artomyces pyxidatus</name>
    <dbReference type="NCBI Taxonomy" id="48021"/>
    <lineage>
        <taxon>Eukaryota</taxon>
        <taxon>Fungi</taxon>
        <taxon>Dikarya</taxon>
        <taxon>Basidiomycota</taxon>
        <taxon>Agaricomycotina</taxon>
        <taxon>Agaricomycetes</taxon>
        <taxon>Russulales</taxon>
        <taxon>Auriscalpiaceae</taxon>
        <taxon>Artomyces</taxon>
    </lineage>
</organism>
<reference evidence="1" key="2">
    <citation type="journal article" date="2022" name="New Phytol.">
        <title>Evolutionary transition to the ectomycorrhizal habit in the genomes of a hyperdiverse lineage of mushroom-forming fungi.</title>
        <authorList>
            <person name="Looney B."/>
            <person name="Miyauchi S."/>
            <person name="Morin E."/>
            <person name="Drula E."/>
            <person name="Courty P.E."/>
            <person name="Kohler A."/>
            <person name="Kuo A."/>
            <person name="LaButti K."/>
            <person name="Pangilinan J."/>
            <person name="Lipzen A."/>
            <person name="Riley R."/>
            <person name="Andreopoulos W."/>
            <person name="He G."/>
            <person name="Johnson J."/>
            <person name="Nolan M."/>
            <person name="Tritt A."/>
            <person name="Barry K.W."/>
            <person name="Grigoriev I.V."/>
            <person name="Nagy L.G."/>
            <person name="Hibbett D."/>
            <person name="Henrissat B."/>
            <person name="Matheny P.B."/>
            <person name="Labbe J."/>
            <person name="Martin F.M."/>
        </authorList>
    </citation>
    <scope>NUCLEOTIDE SEQUENCE</scope>
    <source>
        <strain evidence="1">HHB10654</strain>
    </source>
</reference>
<accession>A0ACB8SPH4</accession>
<keyword evidence="2" id="KW-1185">Reference proteome</keyword>
<protein>
    <submittedName>
        <fullName evidence="1">Uncharacterized protein</fullName>
    </submittedName>
</protein>
<reference evidence="1" key="1">
    <citation type="submission" date="2021-03" db="EMBL/GenBank/DDBJ databases">
        <authorList>
            <consortium name="DOE Joint Genome Institute"/>
            <person name="Ahrendt S."/>
            <person name="Looney B.P."/>
            <person name="Miyauchi S."/>
            <person name="Morin E."/>
            <person name="Drula E."/>
            <person name="Courty P.E."/>
            <person name="Chicoki N."/>
            <person name="Fauchery L."/>
            <person name="Kohler A."/>
            <person name="Kuo A."/>
            <person name="Labutti K."/>
            <person name="Pangilinan J."/>
            <person name="Lipzen A."/>
            <person name="Riley R."/>
            <person name="Andreopoulos W."/>
            <person name="He G."/>
            <person name="Johnson J."/>
            <person name="Barry K.W."/>
            <person name="Grigoriev I.V."/>
            <person name="Nagy L."/>
            <person name="Hibbett D."/>
            <person name="Henrissat B."/>
            <person name="Matheny P.B."/>
            <person name="Labbe J."/>
            <person name="Martin F."/>
        </authorList>
    </citation>
    <scope>NUCLEOTIDE SEQUENCE</scope>
    <source>
        <strain evidence="1">HHB10654</strain>
    </source>
</reference>
<dbReference type="Proteomes" id="UP000814140">
    <property type="component" value="Unassembled WGS sequence"/>
</dbReference>
<gene>
    <name evidence="1" type="ORF">BV25DRAFT_1348117</name>
</gene>
<dbReference type="EMBL" id="MU277242">
    <property type="protein sequence ID" value="KAI0057855.1"/>
    <property type="molecule type" value="Genomic_DNA"/>
</dbReference>
<proteinExistence type="predicted"/>
<evidence type="ECO:0000313" key="1">
    <source>
        <dbReference type="EMBL" id="KAI0057855.1"/>
    </source>
</evidence>
<sequence length="234" mass="25998">MSCSAYHLRFRLVRVDMQGARKTPCVISLLYASLDFASRPSPVSLVVVLELVCLPVITAERFLLRNLCPAAINLVSLLLHLFPSSPPHVYLISVTCIPFASAASLPGCICFLHELTPSISQRTYGLFNDQFDTNFPFRCVECAALRRCVHGPGGLEVWRSTWQRPLLSRRRTVIRTVHAGREPRGAQEYLGAPPAALLRGMQLGSEGGRTHARRRRQMHLGIALHTTAALHIHT</sequence>
<comment type="caution">
    <text evidence="1">The sequence shown here is derived from an EMBL/GenBank/DDBJ whole genome shotgun (WGS) entry which is preliminary data.</text>
</comment>
<evidence type="ECO:0000313" key="2">
    <source>
        <dbReference type="Proteomes" id="UP000814140"/>
    </source>
</evidence>